<dbReference type="InterPro" id="IPR051675">
    <property type="entry name" value="Endo/Exo/Phosphatase_dom_1"/>
</dbReference>
<accession>A0A0F6R1B7</accession>
<dbReference type="PANTHER" id="PTHR21180:SF32">
    <property type="entry name" value="ENDONUCLEASE_EXONUCLEASE_PHOSPHATASE FAMILY DOMAIN-CONTAINING PROTEIN 1"/>
    <property type="match status" value="1"/>
</dbReference>
<dbReference type="Proteomes" id="UP000033457">
    <property type="component" value="Chromosome"/>
</dbReference>
<dbReference type="NCBIfam" id="TIGR00426">
    <property type="entry name" value="competence protein ComEA helix-hairpin-helix repeat region"/>
    <property type="match status" value="1"/>
</dbReference>
<gene>
    <name evidence="4" type="primary">comEA</name>
    <name evidence="4" type="ORF">NCTC949_01269</name>
    <name evidence="3" type="ORF">UL82_03530</name>
</gene>
<keyword evidence="1" id="KW-1133">Transmembrane helix</keyword>
<keyword evidence="1" id="KW-0472">Membrane</keyword>
<dbReference type="AlphaFoldDB" id="A0A0F6R1B7"/>
<proteinExistence type="predicted"/>
<evidence type="ECO:0000256" key="1">
    <source>
        <dbReference type="SAM" id="Phobius"/>
    </source>
</evidence>
<dbReference type="HOGENOM" id="CLU_052011_1_1_11"/>
<evidence type="ECO:0000313" key="3">
    <source>
        <dbReference type="EMBL" id="AKE40913.1"/>
    </source>
</evidence>
<reference evidence="4 6" key="2">
    <citation type="submission" date="2018-12" db="EMBL/GenBank/DDBJ databases">
        <authorList>
            <consortium name="Pathogen Informatics"/>
        </authorList>
    </citation>
    <scope>NUCLEOTIDE SEQUENCE [LARGE SCALE GENOMIC DNA]</scope>
    <source>
        <strain evidence="4 6">NCTC949</strain>
    </source>
</reference>
<dbReference type="InterPro" id="IPR010994">
    <property type="entry name" value="RuvA_2-like"/>
</dbReference>
<feature type="transmembrane region" description="Helical" evidence="1">
    <location>
        <begin position="35"/>
        <end position="52"/>
    </location>
</feature>
<dbReference type="SUPFAM" id="SSF47781">
    <property type="entry name" value="RuvA domain 2-like"/>
    <property type="match status" value="1"/>
</dbReference>
<evidence type="ECO:0000313" key="5">
    <source>
        <dbReference type="Proteomes" id="UP000033457"/>
    </source>
</evidence>
<dbReference type="EMBL" id="LR134377">
    <property type="protein sequence ID" value="VEH06713.1"/>
    <property type="molecule type" value="Genomic_DNA"/>
</dbReference>
<dbReference type="OrthoDB" id="9758724at2"/>
<dbReference type="GO" id="GO:0015628">
    <property type="term" value="P:protein secretion by the type II secretion system"/>
    <property type="evidence" value="ECO:0007669"/>
    <property type="project" value="TreeGrafter"/>
</dbReference>
<dbReference type="EMBL" id="CP011312">
    <property type="protein sequence ID" value="AKE40913.1"/>
    <property type="molecule type" value="Genomic_DNA"/>
</dbReference>
<evidence type="ECO:0000313" key="6">
    <source>
        <dbReference type="Proteomes" id="UP000271380"/>
    </source>
</evidence>
<keyword evidence="5" id="KW-1185">Reference proteome</keyword>
<dbReference type="Proteomes" id="UP000271380">
    <property type="component" value="Chromosome"/>
</dbReference>
<protein>
    <submittedName>
        <fullName evidence="3">Competence protein ComEA-like protein with helix-hairpin-helix repeat region</fullName>
    </submittedName>
    <submittedName>
        <fullName evidence="4">DNA uptake protein-related DNA-binding protein</fullName>
    </submittedName>
</protein>
<dbReference type="Gene3D" id="3.10.560.10">
    <property type="entry name" value="Outer membrane lipoprotein wza domain like"/>
    <property type="match status" value="1"/>
</dbReference>
<dbReference type="InterPro" id="IPR004509">
    <property type="entry name" value="Competence_ComEA_HhH"/>
</dbReference>
<sequence>MKTISDRLADVIRPTGDEDILKVAYPTPRLKIHRHHVVVIAIVCVVIIVLVANQRSTPAPSYPPTYAKEIAETVITTPITTSASSFVVVSVIGEVEKPGLYTFTPTARVADALARAGVKESANVLGINHAQMLTDGQQILVPNSAEPIEQANDPNALTAATTLVNLNTASVAELMTLSGVGSKTAEAIISYRQTHGGFRNIEQLREVKGIGAAKFEALSQEITV</sequence>
<evidence type="ECO:0000313" key="4">
    <source>
        <dbReference type="EMBL" id="VEH06713.1"/>
    </source>
</evidence>
<feature type="domain" description="Helix-hairpin-helix DNA-binding motif class 1" evidence="2">
    <location>
        <begin position="202"/>
        <end position="221"/>
    </location>
</feature>
<dbReference type="PANTHER" id="PTHR21180">
    <property type="entry name" value="ENDONUCLEASE/EXONUCLEASE/PHOSPHATASE FAMILY DOMAIN-CONTAINING PROTEIN 1"/>
    <property type="match status" value="1"/>
</dbReference>
<reference evidence="3 5" key="1">
    <citation type="journal article" date="2015" name="Genome Announc.">
        <title>Complete Genome Sequence of Corynebacterium kutscheri DSM 20755, a Corynebacterial Type Strain with Remarkably Low G+C Content of Chromosomal DNA.</title>
        <authorList>
            <person name="Ruckert C."/>
            <person name="Albersmeier A."/>
            <person name="Winkler A."/>
            <person name="Tauch A."/>
        </authorList>
    </citation>
    <scope>NUCLEOTIDE SEQUENCE [LARGE SCALE GENOMIC DNA]</scope>
    <source>
        <strain evidence="3 5">DSM 20755</strain>
    </source>
</reference>
<dbReference type="RefSeq" id="WP_046439028.1">
    <property type="nucleotide sequence ID" value="NZ_CP011312.1"/>
</dbReference>
<dbReference type="InterPro" id="IPR003583">
    <property type="entry name" value="Hlx-hairpin-Hlx_DNA-bd_motif"/>
</dbReference>
<feature type="domain" description="Helix-hairpin-helix DNA-binding motif class 1" evidence="2">
    <location>
        <begin position="172"/>
        <end position="191"/>
    </location>
</feature>
<dbReference type="GO" id="GO:0006281">
    <property type="term" value="P:DNA repair"/>
    <property type="evidence" value="ECO:0007669"/>
    <property type="project" value="InterPro"/>
</dbReference>
<evidence type="ECO:0000259" key="2">
    <source>
        <dbReference type="SMART" id="SM00278"/>
    </source>
</evidence>
<dbReference type="GO" id="GO:0003677">
    <property type="term" value="F:DNA binding"/>
    <property type="evidence" value="ECO:0007669"/>
    <property type="project" value="UniProtKB-KW"/>
</dbReference>
<dbReference type="KEGG" id="cku:UL82_03530"/>
<dbReference type="Gene3D" id="1.10.150.280">
    <property type="entry name" value="AF1531-like domain"/>
    <property type="match status" value="1"/>
</dbReference>
<dbReference type="Pfam" id="PF12836">
    <property type="entry name" value="HHH_3"/>
    <property type="match status" value="1"/>
</dbReference>
<dbReference type="STRING" id="35755.UL82_03530"/>
<dbReference type="SMART" id="SM00278">
    <property type="entry name" value="HhH1"/>
    <property type="match status" value="2"/>
</dbReference>
<keyword evidence="4" id="KW-0238">DNA-binding</keyword>
<organism evidence="3 5">
    <name type="scientific">Corynebacterium kutscheri</name>
    <dbReference type="NCBI Taxonomy" id="35755"/>
    <lineage>
        <taxon>Bacteria</taxon>
        <taxon>Bacillati</taxon>
        <taxon>Actinomycetota</taxon>
        <taxon>Actinomycetes</taxon>
        <taxon>Mycobacteriales</taxon>
        <taxon>Corynebacteriaceae</taxon>
        <taxon>Corynebacterium</taxon>
    </lineage>
</organism>
<dbReference type="GO" id="GO:0015627">
    <property type="term" value="C:type II protein secretion system complex"/>
    <property type="evidence" value="ECO:0007669"/>
    <property type="project" value="TreeGrafter"/>
</dbReference>
<keyword evidence="1" id="KW-0812">Transmembrane</keyword>
<name>A0A0F6R1B7_9CORY</name>